<organism evidence="1 2">
    <name type="scientific">Aetokthonos hydrillicola Thurmond2011</name>
    <dbReference type="NCBI Taxonomy" id="2712845"/>
    <lineage>
        <taxon>Bacteria</taxon>
        <taxon>Bacillati</taxon>
        <taxon>Cyanobacteriota</taxon>
        <taxon>Cyanophyceae</taxon>
        <taxon>Nostocales</taxon>
        <taxon>Hapalosiphonaceae</taxon>
        <taxon>Aetokthonos</taxon>
    </lineage>
</organism>
<protein>
    <submittedName>
        <fullName evidence="1">Uncharacterized protein</fullName>
    </submittedName>
</protein>
<sequence length="143" mass="16014">MSTLPKFNEYGNLPPGIHIVSWQDVYDCLAFNERRQELLAGLKRACESLKKAGCCRVYIGGSFVTDKEYPGDFDACWDDNGVELELLDPVLLDFSNKRAAQKAKYGGELFLCSSQADFSGNTFLEFFQRDRNGNPKGIVAIDL</sequence>
<accession>A0AAP5I9I7</accession>
<proteinExistence type="predicted"/>
<dbReference type="Proteomes" id="UP000667802">
    <property type="component" value="Unassembled WGS sequence"/>
</dbReference>
<gene>
    <name evidence="1" type="ORF">G7B40_023225</name>
</gene>
<dbReference type="Pfam" id="PF22014">
    <property type="entry name" value="DUF6932"/>
    <property type="match status" value="1"/>
</dbReference>
<dbReference type="AlphaFoldDB" id="A0AAP5I9I7"/>
<evidence type="ECO:0000313" key="2">
    <source>
        <dbReference type="Proteomes" id="UP000667802"/>
    </source>
</evidence>
<keyword evidence="2" id="KW-1185">Reference proteome</keyword>
<dbReference type="InterPro" id="IPR053860">
    <property type="entry name" value="DUF6932"/>
</dbReference>
<evidence type="ECO:0000313" key="1">
    <source>
        <dbReference type="EMBL" id="MDR9897457.1"/>
    </source>
</evidence>
<name>A0AAP5I9I7_9CYAN</name>
<dbReference type="EMBL" id="JAALHA020000012">
    <property type="protein sequence ID" value="MDR9897457.1"/>
    <property type="molecule type" value="Genomic_DNA"/>
</dbReference>
<comment type="caution">
    <text evidence="1">The sequence shown here is derived from an EMBL/GenBank/DDBJ whole genome shotgun (WGS) entry which is preliminary data.</text>
</comment>
<reference evidence="2" key="1">
    <citation type="journal article" date="2021" name="Science">
        <title>Hunting the eagle killer: A cyanobacterial neurotoxin causes vacuolar myelinopathy.</title>
        <authorList>
            <person name="Breinlinger S."/>
            <person name="Phillips T.J."/>
            <person name="Haram B.N."/>
            <person name="Mares J."/>
            <person name="Martinez Yerena J.A."/>
            <person name="Hrouzek P."/>
            <person name="Sobotka R."/>
            <person name="Henderson W.M."/>
            <person name="Schmieder P."/>
            <person name="Williams S.M."/>
            <person name="Lauderdale J.D."/>
            <person name="Wilde H.D."/>
            <person name="Gerrin W."/>
            <person name="Kust A."/>
            <person name="Washington J.W."/>
            <person name="Wagner C."/>
            <person name="Geier B."/>
            <person name="Liebeke M."/>
            <person name="Enke H."/>
            <person name="Niedermeyer T.H.J."/>
            <person name="Wilde S.B."/>
        </authorList>
    </citation>
    <scope>NUCLEOTIDE SEQUENCE [LARGE SCALE GENOMIC DNA]</scope>
    <source>
        <strain evidence="2">Thurmond2011</strain>
    </source>
</reference>
<dbReference type="RefSeq" id="WP_208339188.1">
    <property type="nucleotide sequence ID" value="NZ_CAWQFN010000498.1"/>
</dbReference>